<protein>
    <submittedName>
        <fullName evidence="2">Uncharacterized protein</fullName>
    </submittedName>
</protein>
<dbReference type="Proteomes" id="UP001285441">
    <property type="component" value="Unassembled WGS sequence"/>
</dbReference>
<keyword evidence="1" id="KW-1133">Transmembrane helix</keyword>
<sequence>MEGDATLTNPFTVALAVSYFSLLPRFALAISSLPSNNLELAQSTNSHRNRASLGYRLRAIGVLFLGGGLGGVRNTNSFQK</sequence>
<evidence type="ECO:0000256" key="1">
    <source>
        <dbReference type="SAM" id="Phobius"/>
    </source>
</evidence>
<keyword evidence="1" id="KW-0812">Transmembrane</keyword>
<keyword evidence="1" id="KW-0472">Membrane</keyword>
<keyword evidence="3" id="KW-1185">Reference proteome</keyword>
<reference evidence="2" key="2">
    <citation type="submission" date="2023-06" db="EMBL/GenBank/DDBJ databases">
        <authorList>
            <consortium name="Lawrence Berkeley National Laboratory"/>
            <person name="Haridas S."/>
            <person name="Hensen N."/>
            <person name="Bonometti L."/>
            <person name="Westerberg I."/>
            <person name="Brannstrom I.O."/>
            <person name="Guillou S."/>
            <person name="Cros-Aarteil S."/>
            <person name="Calhoun S."/>
            <person name="Kuo A."/>
            <person name="Mondo S."/>
            <person name="Pangilinan J."/>
            <person name="Riley R."/>
            <person name="LaButti K."/>
            <person name="Andreopoulos B."/>
            <person name="Lipzen A."/>
            <person name="Chen C."/>
            <person name="Yanf M."/>
            <person name="Daum C."/>
            <person name="Ng V."/>
            <person name="Clum A."/>
            <person name="Steindorff A."/>
            <person name="Ohm R."/>
            <person name="Martin F."/>
            <person name="Silar P."/>
            <person name="Natvig D."/>
            <person name="Lalanne C."/>
            <person name="Gautier V."/>
            <person name="Ament-velasquez S.L."/>
            <person name="Kruys A."/>
            <person name="Hutchinson M.I."/>
            <person name="Powell A.J."/>
            <person name="Barry K."/>
            <person name="Miller A.N."/>
            <person name="Grigoriev I.V."/>
            <person name="Debuchy R."/>
            <person name="Gladieux P."/>
            <person name="Thoren M.H."/>
            <person name="Johannesson H."/>
        </authorList>
    </citation>
    <scope>NUCLEOTIDE SEQUENCE</scope>
    <source>
        <strain evidence="2">CBS 232.78</strain>
    </source>
</reference>
<organism evidence="2 3">
    <name type="scientific">Podospora didyma</name>
    <dbReference type="NCBI Taxonomy" id="330526"/>
    <lineage>
        <taxon>Eukaryota</taxon>
        <taxon>Fungi</taxon>
        <taxon>Dikarya</taxon>
        <taxon>Ascomycota</taxon>
        <taxon>Pezizomycotina</taxon>
        <taxon>Sordariomycetes</taxon>
        <taxon>Sordariomycetidae</taxon>
        <taxon>Sordariales</taxon>
        <taxon>Podosporaceae</taxon>
        <taxon>Podospora</taxon>
    </lineage>
</organism>
<reference evidence="2" key="1">
    <citation type="journal article" date="2023" name="Mol. Phylogenet. Evol.">
        <title>Genome-scale phylogeny and comparative genomics of the fungal order Sordariales.</title>
        <authorList>
            <person name="Hensen N."/>
            <person name="Bonometti L."/>
            <person name="Westerberg I."/>
            <person name="Brannstrom I.O."/>
            <person name="Guillou S."/>
            <person name="Cros-Aarteil S."/>
            <person name="Calhoun S."/>
            <person name="Haridas S."/>
            <person name="Kuo A."/>
            <person name="Mondo S."/>
            <person name="Pangilinan J."/>
            <person name="Riley R."/>
            <person name="LaButti K."/>
            <person name="Andreopoulos B."/>
            <person name="Lipzen A."/>
            <person name="Chen C."/>
            <person name="Yan M."/>
            <person name="Daum C."/>
            <person name="Ng V."/>
            <person name="Clum A."/>
            <person name="Steindorff A."/>
            <person name="Ohm R.A."/>
            <person name="Martin F."/>
            <person name="Silar P."/>
            <person name="Natvig D.O."/>
            <person name="Lalanne C."/>
            <person name="Gautier V."/>
            <person name="Ament-Velasquez S.L."/>
            <person name="Kruys A."/>
            <person name="Hutchinson M.I."/>
            <person name="Powell A.J."/>
            <person name="Barry K."/>
            <person name="Miller A.N."/>
            <person name="Grigoriev I.V."/>
            <person name="Debuchy R."/>
            <person name="Gladieux P."/>
            <person name="Hiltunen Thoren M."/>
            <person name="Johannesson H."/>
        </authorList>
    </citation>
    <scope>NUCLEOTIDE SEQUENCE</scope>
    <source>
        <strain evidence="2">CBS 232.78</strain>
    </source>
</reference>
<feature type="transmembrane region" description="Helical" evidence="1">
    <location>
        <begin position="53"/>
        <end position="72"/>
    </location>
</feature>
<gene>
    <name evidence="2" type="ORF">B0H63DRAFT_178195</name>
</gene>
<accession>A0AAE0NP12</accession>
<feature type="transmembrane region" description="Helical" evidence="1">
    <location>
        <begin position="12"/>
        <end position="33"/>
    </location>
</feature>
<evidence type="ECO:0000313" key="2">
    <source>
        <dbReference type="EMBL" id="KAK3385054.1"/>
    </source>
</evidence>
<evidence type="ECO:0000313" key="3">
    <source>
        <dbReference type="Proteomes" id="UP001285441"/>
    </source>
</evidence>
<proteinExistence type="predicted"/>
<dbReference type="EMBL" id="JAULSW010000004">
    <property type="protein sequence ID" value="KAK3385054.1"/>
    <property type="molecule type" value="Genomic_DNA"/>
</dbReference>
<comment type="caution">
    <text evidence="2">The sequence shown here is derived from an EMBL/GenBank/DDBJ whole genome shotgun (WGS) entry which is preliminary data.</text>
</comment>
<dbReference type="AlphaFoldDB" id="A0AAE0NP12"/>
<name>A0AAE0NP12_9PEZI</name>